<protein>
    <submittedName>
        <fullName evidence="2">Aminotransferase class IV</fullName>
    </submittedName>
</protein>
<reference evidence="2 3" key="1">
    <citation type="submission" date="2020-10" db="EMBL/GenBank/DDBJ databases">
        <authorList>
            <person name="Castelo-Branco R."/>
            <person name="Eusebio N."/>
            <person name="Adriana R."/>
            <person name="Vieira A."/>
            <person name="Brugerolle De Fraissinette N."/>
            <person name="Rezende De Castro R."/>
            <person name="Schneider M.P."/>
            <person name="Vasconcelos V."/>
            <person name="Leao P.N."/>
        </authorList>
    </citation>
    <scope>NUCLEOTIDE SEQUENCE [LARGE SCALE GENOMIC DNA]</scope>
    <source>
        <strain evidence="2 3">LEGE 03274</strain>
    </source>
</reference>
<evidence type="ECO:0000256" key="1">
    <source>
        <dbReference type="ARBA" id="ARBA00009320"/>
    </source>
</evidence>
<proteinExistence type="inferred from homology"/>
<dbReference type="InterPro" id="IPR036038">
    <property type="entry name" value="Aminotransferase-like"/>
</dbReference>
<dbReference type="SUPFAM" id="SSF56752">
    <property type="entry name" value="D-aminoacid aminotransferase-like PLP-dependent enzymes"/>
    <property type="match status" value="1"/>
</dbReference>
<dbReference type="Gene3D" id="3.30.470.10">
    <property type="match status" value="1"/>
</dbReference>
<dbReference type="PANTHER" id="PTHR42743">
    <property type="entry name" value="AMINO-ACID AMINOTRANSFERASE"/>
    <property type="match status" value="1"/>
</dbReference>
<dbReference type="EMBL" id="JADEWC010000037">
    <property type="protein sequence ID" value="MBE9223599.1"/>
    <property type="molecule type" value="Genomic_DNA"/>
</dbReference>
<dbReference type="InterPro" id="IPR043131">
    <property type="entry name" value="BCAT-like_N"/>
</dbReference>
<dbReference type="Proteomes" id="UP000654604">
    <property type="component" value="Unassembled WGS sequence"/>
</dbReference>
<comment type="caution">
    <text evidence="2">The sequence shown here is derived from an EMBL/GenBank/DDBJ whole genome shotgun (WGS) entry which is preliminary data.</text>
</comment>
<evidence type="ECO:0000313" key="2">
    <source>
        <dbReference type="EMBL" id="MBE9223599.1"/>
    </source>
</evidence>
<dbReference type="Gene3D" id="3.20.10.10">
    <property type="entry name" value="D-amino Acid Aminotransferase, subunit A, domain 2"/>
    <property type="match status" value="1"/>
</dbReference>
<dbReference type="GO" id="GO:0008483">
    <property type="term" value="F:transaminase activity"/>
    <property type="evidence" value="ECO:0007669"/>
    <property type="project" value="UniProtKB-KW"/>
</dbReference>
<name>A0ABR9V7S7_9CHRO</name>
<dbReference type="Pfam" id="PF01063">
    <property type="entry name" value="Aminotran_4"/>
    <property type="match status" value="1"/>
</dbReference>
<keyword evidence="2" id="KW-0808">Transferase</keyword>
<dbReference type="PANTHER" id="PTHR42743:SF11">
    <property type="entry name" value="AMINODEOXYCHORISMATE LYASE"/>
    <property type="match status" value="1"/>
</dbReference>
<sequence length="255" mass="29261">MEGDVISLPVNDLGLLYGATVFTTLRVYDRSLDHPLTNWDAHCDRTYHSIKIFDWIMPNWQRIKKEAQYLTNYYPVLRVTVFPDGKELILGRSLPDNLQEKQQSGISAKVIIDHHNNRSLPNHKTGNYLTPFLSLNKAKKDGFQEAILTDNNGNWLETSTGNLWGYVDGDWFTPLISEGILPGIARNVIIRNANFSVKENVWNPYFIEKLEAIAHSNSVIEVVPFHTINVNEKILNFDPYHPAIQQLKNVFMNLI</sequence>
<dbReference type="InterPro" id="IPR050571">
    <property type="entry name" value="Class-IV_PLP-Dep_Aminotrnsfr"/>
</dbReference>
<dbReference type="InterPro" id="IPR001544">
    <property type="entry name" value="Aminotrans_IV"/>
</dbReference>
<keyword evidence="3" id="KW-1185">Reference proteome</keyword>
<organism evidence="2 3">
    <name type="scientific">Cyanobacterium stanieri LEGE 03274</name>
    <dbReference type="NCBI Taxonomy" id="1828756"/>
    <lineage>
        <taxon>Bacteria</taxon>
        <taxon>Bacillati</taxon>
        <taxon>Cyanobacteriota</taxon>
        <taxon>Cyanophyceae</taxon>
        <taxon>Oscillatoriophycideae</taxon>
        <taxon>Chroococcales</taxon>
        <taxon>Geminocystaceae</taxon>
        <taxon>Cyanobacterium</taxon>
    </lineage>
</organism>
<keyword evidence="2" id="KW-0032">Aminotransferase</keyword>
<evidence type="ECO:0000313" key="3">
    <source>
        <dbReference type="Proteomes" id="UP000654604"/>
    </source>
</evidence>
<comment type="similarity">
    <text evidence="1">Belongs to the class-IV pyridoxal-phosphate-dependent aminotransferase family.</text>
</comment>
<dbReference type="InterPro" id="IPR043132">
    <property type="entry name" value="BCAT-like_C"/>
</dbReference>
<gene>
    <name evidence="2" type="ORF">IQ215_12920</name>
</gene>
<accession>A0ABR9V7S7</accession>